<comment type="caution">
    <text evidence="11">The sequence shown here is derived from an EMBL/GenBank/DDBJ whole genome shotgun (WGS) entry which is preliminary data.</text>
</comment>
<keyword evidence="4 8" id="KW-0694">RNA-binding</keyword>
<dbReference type="SMART" id="SM00360">
    <property type="entry name" value="RRM"/>
    <property type="match status" value="1"/>
</dbReference>
<reference evidence="11" key="1">
    <citation type="submission" date="2023-03" db="EMBL/GenBank/DDBJ databases">
        <authorList>
            <person name="Steffen K."/>
            <person name="Cardenas P."/>
        </authorList>
    </citation>
    <scope>NUCLEOTIDE SEQUENCE</scope>
</reference>
<keyword evidence="3 9" id="KW-0507">mRNA processing</keyword>
<dbReference type="SUPFAM" id="SSF54928">
    <property type="entry name" value="RNA-binding domain, RBD"/>
    <property type="match status" value="1"/>
</dbReference>
<dbReference type="PROSITE" id="PS50102">
    <property type="entry name" value="RRM"/>
    <property type="match status" value="1"/>
</dbReference>
<comment type="subcellular location">
    <subcellularLocation>
        <location evidence="1 9">Nucleus</location>
    </subcellularLocation>
</comment>
<dbReference type="AlphaFoldDB" id="A0AA35RI38"/>
<evidence type="ECO:0000259" key="10">
    <source>
        <dbReference type="PROSITE" id="PS50102"/>
    </source>
</evidence>
<dbReference type="InterPro" id="IPR027157">
    <property type="entry name" value="NCBP2"/>
</dbReference>
<sequence length="205" mass="23147">MVERGGRKPKSQYRDHKAGLSTEEYEGKLRSSSTLYVGNMSFFSSEEQVYELFSMCGEVKRIIMGLDRIKKTPCGFCFIDNRYYSHDSAAKGIAYISGTKLDNRIIRADWDMGFIEGRQYGRGRSGGQVRDDYRQGCIIKHWLFSAFISATLSPSFSTVPSFRRSFLFSFFRMDFDEDRGGLGGGAVKAMQRQGVAPMDTSSTVT</sequence>
<accession>A0AA35RI38</accession>
<evidence type="ECO:0000256" key="9">
    <source>
        <dbReference type="RuleBase" id="RU364036"/>
    </source>
</evidence>
<keyword evidence="12" id="KW-1185">Reference proteome</keyword>
<dbReference type="GO" id="GO:0005846">
    <property type="term" value="C:nuclear cap binding complex"/>
    <property type="evidence" value="ECO:0007669"/>
    <property type="project" value="InterPro"/>
</dbReference>
<dbReference type="PANTHER" id="PTHR18847">
    <property type="entry name" value="20 KD NUCLEAR CAP BINDING PROTEIN"/>
    <property type="match status" value="1"/>
</dbReference>
<dbReference type="Pfam" id="PF00076">
    <property type="entry name" value="RRM_1"/>
    <property type="match status" value="1"/>
</dbReference>
<gene>
    <name evidence="11" type="ORF">GBAR_LOCUS7371</name>
</gene>
<keyword evidence="5" id="KW-0943">RNA-mediated gene silencing</keyword>
<dbReference type="EMBL" id="CASHTH010001102">
    <property type="protein sequence ID" value="CAI8011422.1"/>
    <property type="molecule type" value="Genomic_DNA"/>
</dbReference>
<dbReference type="InterPro" id="IPR035979">
    <property type="entry name" value="RBD_domain_sf"/>
</dbReference>
<dbReference type="Gene3D" id="3.30.70.330">
    <property type="match status" value="1"/>
</dbReference>
<evidence type="ECO:0000256" key="5">
    <source>
        <dbReference type="ARBA" id="ARBA00023158"/>
    </source>
</evidence>
<dbReference type="GO" id="GO:0005634">
    <property type="term" value="C:nucleus"/>
    <property type="evidence" value="ECO:0007669"/>
    <property type="project" value="UniProtKB-SubCell"/>
</dbReference>
<comment type="similarity">
    <text evidence="2 9">Belongs to the RRM NCBP2 family.</text>
</comment>
<dbReference type="InterPro" id="IPR012677">
    <property type="entry name" value="Nucleotide-bd_a/b_plait_sf"/>
</dbReference>
<dbReference type="InterPro" id="IPR000504">
    <property type="entry name" value="RRM_dom"/>
</dbReference>
<evidence type="ECO:0000313" key="11">
    <source>
        <dbReference type="EMBL" id="CAI8011422.1"/>
    </source>
</evidence>
<dbReference type="GO" id="GO:0045292">
    <property type="term" value="P:mRNA cis splicing, via spliceosome"/>
    <property type="evidence" value="ECO:0007669"/>
    <property type="project" value="InterPro"/>
</dbReference>
<dbReference type="PANTHER" id="PTHR18847:SF0">
    <property type="entry name" value="NUCLEAR CAP-BINDING PROTEIN SUBUNIT 2"/>
    <property type="match status" value="1"/>
</dbReference>
<evidence type="ECO:0000256" key="2">
    <source>
        <dbReference type="ARBA" id="ARBA00010725"/>
    </source>
</evidence>
<evidence type="ECO:0000256" key="7">
    <source>
        <dbReference type="ARBA" id="ARBA00023242"/>
    </source>
</evidence>
<keyword evidence="7 9" id="KW-0539">Nucleus</keyword>
<organism evidence="11 12">
    <name type="scientific">Geodia barretti</name>
    <name type="common">Barrett's horny sponge</name>
    <dbReference type="NCBI Taxonomy" id="519541"/>
    <lineage>
        <taxon>Eukaryota</taxon>
        <taxon>Metazoa</taxon>
        <taxon>Porifera</taxon>
        <taxon>Demospongiae</taxon>
        <taxon>Heteroscleromorpha</taxon>
        <taxon>Tetractinellida</taxon>
        <taxon>Astrophorina</taxon>
        <taxon>Geodiidae</taxon>
        <taxon>Geodia</taxon>
    </lineage>
</organism>
<dbReference type="GO" id="GO:0031047">
    <property type="term" value="P:regulatory ncRNA-mediated gene silencing"/>
    <property type="evidence" value="ECO:0007669"/>
    <property type="project" value="UniProtKB-KW"/>
</dbReference>
<evidence type="ECO:0000256" key="4">
    <source>
        <dbReference type="ARBA" id="ARBA00022884"/>
    </source>
</evidence>
<evidence type="ECO:0000256" key="3">
    <source>
        <dbReference type="ARBA" id="ARBA00022664"/>
    </source>
</evidence>
<dbReference type="Proteomes" id="UP001174909">
    <property type="component" value="Unassembled WGS sequence"/>
</dbReference>
<feature type="domain" description="RRM" evidence="10">
    <location>
        <begin position="33"/>
        <end position="113"/>
    </location>
</feature>
<protein>
    <recommendedName>
        <fullName evidence="9">Nuclear cap-binding protein subunit 2</fullName>
    </recommendedName>
    <alternativeName>
        <fullName evidence="9">20 kDa nuclear cap-binding protein</fullName>
    </alternativeName>
</protein>
<name>A0AA35RI38_GEOBA</name>
<evidence type="ECO:0000256" key="1">
    <source>
        <dbReference type="ARBA" id="ARBA00004123"/>
    </source>
</evidence>
<dbReference type="GO" id="GO:0000339">
    <property type="term" value="F:RNA cap binding"/>
    <property type="evidence" value="ECO:0007669"/>
    <property type="project" value="InterPro"/>
</dbReference>
<dbReference type="InterPro" id="IPR034148">
    <property type="entry name" value="NCBP2_RRM"/>
</dbReference>
<evidence type="ECO:0000313" key="12">
    <source>
        <dbReference type="Proteomes" id="UP001174909"/>
    </source>
</evidence>
<evidence type="ECO:0000256" key="8">
    <source>
        <dbReference type="PROSITE-ProRule" id="PRU00176"/>
    </source>
</evidence>
<dbReference type="CDD" id="cd12240">
    <property type="entry name" value="RRM_NCBP2"/>
    <property type="match status" value="1"/>
</dbReference>
<evidence type="ECO:0000256" key="6">
    <source>
        <dbReference type="ARBA" id="ARBA00023187"/>
    </source>
</evidence>
<proteinExistence type="inferred from homology"/>
<keyword evidence="6 9" id="KW-0508">mRNA splicing</keyword>